<accession>A0A0A8YJB3</accession>
<sequence length="21" mass="2797">MHHKFAFRRHRNIKLLFFHFN</sequence>
<proteinExistence type="predicted"/>
<reference evidence="1" key="1">
    <citation type="submission" date="2014-09" db="EMBL/GenBank/DDBJ databases">
        <authorList>
            <person name="Magalhaes I.L.F."/>
            <person name="Oliveira U."/>
            <person name="Santos F.R."/>
            <person name="Vidigal T.H.D.A."/>
            <person name="Brescovit A.D."/>
            <person name="Santos A.J."/>
        </authorList>
    </citation>
    <scope>NUCLEOTIDE SEQUENCE</scope>
    <source>
        <tissue evidence="1">Shoot tissue taken approximately 20 cm above the soil surface</tissue>
    </source>
</reference>
<evidence type="ECO:0000313" key="1">
    <source>
        <dbReference type="EMBL" id="JAD22662.1"/>
    </source>
</evidence>
<dbReference type="AlphaFoldDB" id="A0A0A8YJB3"/>
<dbReference type="EMBL" id="GBRH01275233">
    <property type="protein sequence ID" value="JAD22662.1"/>
    <property type="molecule type" value="Transcribed_RNA"/>
</dbReference>
<organism evidence="1">
    <name type="scientific">Arundo donax</name>
    <name type="common">Giant reed</name>
    <name type="synonym">Donax arundinaceus</name>
    <dbReference type="NCBI Taxonomy" id="35708"/>
    <lineage>
        <taxon>Eukaryota</taxon>
        <taxon>Viridiplantae</taxon>
        <taxon>Streptophyta</taxon>
        <taxon>Embryophyta</taxon>
        <taxon>Tracheophyta</taxon>
        <taxon>Spermatophyta</taxon>
        <taxon>Magnoliopsida</taxon>
        <taxon>Liliopsida</taxon>
        <taxon>Poales</taxon>
        <taxon>Poaceae</taxon>
        <taxon>PACMAD clade</taxon>
        <taxon>Arundinoideae</taxon>
        <taxon>Arundineae</taxon>
        <taxon>Arundo</taxon>
    </lineage>
</organism>
<protein>
    <submittedName>
        <fullName evidence="1">Uncharacterized protein</fullName>
    </submittedName>
</protein>
<name>A0A0A8YJB3_ARUDO</name>
<reference evidence="1" key="2">
    <citation type="journal article" date="2015" name="Data Brief">
        <title>Shoot transcriptome of the giant reed, Arundo donax.</title>
        <authorList>
            <person name="Barrero R.A."/>
            <person name="Guerrero F.D."/>
            <person name="Moolhuijzen P."/>
            <person name="Goolsby J.A."/>
            <person name="Tidwell J."/>
            <person name="Bellgard S.E."/>
            <person name="Bellgard M.I."/>
        </authorList>
    </citation>
    <scope>NUCLEOTIDE SEQUENCE</scope>
    <source>
        <tissue evidence="1">Shoot tissue taken approximately 20 cm above the soil surface</tissue>
    </source>
</reference>